<dbReference type="GO" id="GO:0003725">
    <property type="term" value="F:double-stranded RNA binding"/>
    <property type="evidence" value="ECO:0007669"/>
    <property type="project" value="InterPro"/>
</dbReference>
<dbReference type="GeneTree" id="ENSGT00940000163863"/>
<dbReference type="GO" id="GO:0005524">
    <property type="term" value="F:ATP binding"/>
    <property type="evidence" value="ECO:0007669"/>
    <property type="project" value="UniProtKB-UniRule"/>
</dbReference>
<dbReference type="CDD" id="cd19903">
    <property type="entry name" value="DSRM_EIF2AK2_rpt1"/>
    <property type="match status" value="1"/>
</dbReference>
<keyword evidence="4" id="KW-0808">Transferase</keyword>
<dbReference type="STRING" id="1676925.ENSPKIP00000008618"/>
<feature type="region of interest" description="Disordered" evidence="10">
    <location>
        <begin position="334"/>
        <end position="353"/>
    </location>
</feature>
<dbReference type="Gene3D" id="3.30.200.20">
    <property type="entry name" value="Phosphorylase Kinase, domain 1"/>
    <property type="match status" value="1"/>
</dbReference>
<dbReference type="PROSITE" id="PS00107">
    <property type="entry name" value="PROTEIN_KINASE_ATP"/>
    <property type="match status" value="1"/>
</dbReference>
<dbReference type="CDD" id="cd20314">
    <property type="entry name" value="DSRM_EIF2AK2"/>
    <property type="match status" value="1"/>
</dbReference>
<feature type="domain" description="DRBM" evidence="12">
    <location>
        <begin position="134"/>
        <end position="164"/>
    </location>
</feature>
<dbReference type="AlphaFoldDB" id="A0A3B3QR46"/>
<dbReference type="SMART" id="SM00220">
    <property type="entry name" value="S_TKc"/>
    <property type="match status" value="1"/>
</dbReference>
<dbReference type="InterPro" id="IPR014720">
    <property type="entry name" value="dsRBD_dom"/>
</dbReference>
<dbReference type="Proteomes" id="UP000261540">
    <property type="component" value="Unplaced"/>
</dbReference>
<dbReference type="SUPFAM" id="SSF56112">
    <property type="entry name" value="Protein kinase-like (PK-like)"/>
    <property type="match status" value="1"/>
</dbReference>
<reference evidence="13" key="2">
    <citation type="submission" date="2025-09" db="UniProtKB">
        <authorList>
            <consortium name="Ensembl"/>
        </authorList>
    </citation>
    <scope>IDENTIFICATION</scope>
</reference>
<feature type="region of interest" description="Disordered" evidence="10">
    <location>
        <begin position="69"/>
        <end position="90"/>
    </location>
</feature>
<evidence type="ECO:0000256" key="4">
    <source>
        <dbReference type="ARBA" id="ARBA00022679"/>
    </source>
</evidence>
<keyword evidence="5 9" id="KW-0547">Nucleotide-binding</keyword>
<reference evidence="13" key="1">
    <citation type="submission" date="2025-08" db="UniProtKB">
        <authorList>
            <consortium name="Ensembl"/>
        </authorList>
    </citation>
    <scope>IDENTIFICATION</scope>
</reference>
<proteinExistence type="predicted"/>
<feature type="binding site" evidence="9">
    <location>
        <position position="389"/>
    </location>
    <ligand>
        <name>ATP</name>
        <dbReference type="ChEBI" id="CHEBI:30616"/>
    </ligand>
</feature>
<accession>A0A3B3QR46</accession>
<dbReference type="SMART" id="SM00358">
    <property type="entry name" value="DSRM"/>
    <property type="match status" value="3"/>
</dbReference>
<dbReference type="PROSITE" id="PS50137">
    <property type="entry name" value="DS_RBD"/>
    <property type="match status" value="3"/>
</dbReference>
<keyword evidence="3" id="KW-0597">Phosphoprotein</keyword>
<feature type="region of interest" description="Disordered" evidence="10">
    <location>
        <begin position="293"/>
        <end position="317"/>
    </location>
</feature>
<dbReference type="GO" id="GO:0005634">
    <property type="term" value="C:nucleus"/>
    <property type="evidence" value="ECO:0007669"/>
    <property type="project" value="TreeGrafter"/>
</dbReference>
<feature type="domain" description="DRBM" evidence="12">
    <location>
        <begin position="199"/>
        <end position="268"/>
    </location>
</feature>
<keyword evidence="2" id="KW-0723">Serine/threonine-protein kinase</keyword>
<keyword evidence="8" id="KW-0694">RNA-binding</keyword>
<dbReference type="Pfam" id="PF00069">
    <property type="entry name" value="Pkinase"/>
    <property type="match status" value="1"/>
</dbReference>
<evidence type="ECO:0000256" key="2">
    <source>
        <dbReference type="ARBA" id="ARBA00022527"/>
    </source>
</evidence>
<dbReference type="Gene3D" id="3.30.160.20">
    <property type="match status" value="3"/>
</dbReference>
<dbReference type="Ensembl" id="ENSPKIT00000032699.1">
    <property type="protein sequence ID" value="ENSPKIP00000008618.1"/>
    <property type="gene ID" value="ENSPKIG00000024036.1"/>
</dbReference>
<dbReference type="PANTHER" id="PTHR11042">
    <property type="entry name" value="EUKARYOTIC TRANSLATION INITIATION FACTOR 2-ALPHA KINASE EIF2-ALPHA KINASE -RELATED"/>
    <property type="match status" value="1"/>
</dbReference>
<evidence type="ECO:0000259" key="11">
    <source>
        <dbReference type="PROSITE" id="PS50011"/>
    </source>
</evidence>
<keyword evidence="7 9" id="KW-0067">ATP-binding</keyword>
<feature type="compositionally biased region" description="Basic and acidic residues" evidence="10">
    <location>
        <begin position="609"/>
        <end position="620"/>
    </location>
</feature>
<dbReference type="InterPro" id="IPR017441">
    <property type="entry name" value="Protein_kinase_ATP_BS"/>
</dbReference>
<organism evidence="13 14">
    <name type="scientific">Paramormyrops kingsleyae</name>
    <dbReference type="NCBI Taxonomy" id="1676925"/>
    <lineage>
        <taxon>Eukaryota</taxon>
        <taxon>Metazoa</taxon>
        <taxon>Chordata</taxon>
        <taxon>Craniata</taxon>
        <taxon>Vertebrata</taxon>
        <taxon>Euteleostomi</taxon>
        <taxon>Actinopterygii</taxon>
        <taxon>Neopterygii</taxon>
        <taxon>Teleostei</taxon>
        <taxon>Osteoglossocephala</taxon>
        <taxon>Osteoglossomorpha</taxon>
        <taxon>Osteoglossiformes</taxon>
        <taxon>Mormyridae</taxon>
        <taxon>Paramormyrops</taxon>
    </lineage>
</organism>
<evidence type="ECO:0000256" key="10">
    <source>
        <dbReference type="SAM" id="MobiDB-lite"/>
    </source>
</evidence>
<dbReference type="InterPro" id="IPR050339">
    <property type="entry name" value="CC_SR_Kinase"/>
</dbReference>
<dbReference type="SUPFAM" id="SSF54768">
    <property type="entry name" value="dsRNA-binding domain-like"/>
    <property type="match status" value="3"/>
</dbReference>
<feature type="domain" description="DRBM" evidence="12">
    <location>
        <begin position="3"/>
        <end position="69"/>
    </location>
</feature>
<evidence type="ECO:0000256" key="8">
    <source>
        <dbReference type="PROSITE-ProRule" id="PRU00266"/>
    </source>
</evidence>
<protein>
    <recommendedName>
        <fullName evidence="1">non-specific serine/threonine protein kinase</fullName>
        <ecNumber evidence="1">2.7.11.1</ecNumber>
    </recommendedName>
</protein>
<dbReference type="EC" id="2.7.11.1" evidence="1"/>
<dbReference type="PROSITE" id="PS50011">
    <property type="entry name" value="PROTEIN_KINASE_DOM"/>
    <property type="match status" value="1"/>
</dbReference>
<evidence type="ECO:0000256" key="3">
    <source>
        <dbReference type="ARBA" id="ARBA00022553"/>
    </source>
</evidence>
<evidence type="ECO:0000259" key="12">
    <source>
        <dbReference type="PROSITE" id="PS50137"/>
    </source>
</evidence>
<evidence type="ECO:0000256" key="9">
    <source>
        <dbReference type="PROSITE-ProRule" id="PRU10141"/>
    </source>
</evidence>
<evidence type="ECO:0000256" key="6">
    <source>
        <dbReference type="ARBA" id="ARBA00022777"/>
    </source>
</evidence>
<keyword evidence="6" id="KW-0418">Kinase</keyword>
<evidence type="ECO:0000256" key="5">
    <source>
        <dbReference type="ARBA" id="ARBA00022741"/>
    </source>
</evidence>
<sequence length="647" mass="73321">MDGYVGQLNLLAQKNNFEVSYEEINAPQTSGMFAITAVVNSERYPEGLGHTEEEAKQNAAKNALEKLSGESIQPNDSMSSRTENPPPVSNGSFKWANYTCWLNEYGQKQKVKVDPKESTRIAPVNATQCCRFVVDNKEFPEAYGKTKREAKEEAARLVYEALNRETTTDQEGDEPSVRQICNETDELSLSTTEPTMEANYIGFLNEYCQKNKKTVPDYIQVAKRGPPHSPQFFYKAVIDNMEYPEGKGNSVKEAKRNAAKQAWDSLQLRRNPLRLEDSDSSMFGSPVLRVPQDPTSSGGIAFEDSSGVQSPKMETPVSNKPKIRLAVNFSQVPSDNKQETSLGAPVQKPPAQPSRFLQDYDTITHIGKGGFGRVFKAKRKLEDQYFAVKIVESGKKSRREVTALIRLRHSNIVQYYSSWEEDTRYQCESSESTSNSGSNTEKYLYIQMELCKCDLKTWIDENNENQNPSRRAKALDIVQQVVNGVEYIHKEGFIHRDLKPANIFDLDGKVKIGDFGLVTFGGNASDGAQLERTEKKGTRSYMSPEQMESNDYDRKVDIFALGLIYFELVWPMKTRMEKHDLWPGIRNGKDFPKEFSREYSAENKLIKKMLDQKPSERPEASKIASGLKKLSSILQGKNKEDRENRTF</sequence>
<dbReference type="InterPro" id="IPR000719">
    <property type="entry name" value="Prot_kinase_dom"/>
</dbReference>
<name>A0A3B3QR46_9TELE</name>
<dbReference type="GO" id="GO:0004694">
    <property type="term" value="F:eukaryotic translation initiation factor 2alpha kinase activity"/>
    <property type="evidence" value="ECO:0007669"/>
    <property type="project" value="TreeGrafter"/>
</dbReference>
<dbReference type="FunFam" id="3.30.200.20:FF:000548">
    <property type="entry name" value="Z-DNA binding protein kinase"/>
    <property type="match status" value="1"/>
</dbReference>
<dbReference type="FunFam" id="1.10.510.10:FF:000251">
    <property type="entry name" value="eukaryotic translation initiation factor 2-alpha kinase 3"/>
    <property type="match status" value="1"/>
</dbReference>
<evidence type="ECO:0000256" key="1">
    <source>
        <dbReference type="ARBA" id="ARBA00012513"/>
    </source>
</evidence>
<evidence type="ECO:0000313" key="14">
    <source>
        <dbReference type="Proteomes" id="UP000261540"/>
    </source>
</evidence>
<feature type="domain" description="Protein kinase" evidence="11">
    <location>
        <begin position="360"/>
        <end position="634"/>
    </location>
</feature>
<dbReference type="GO" id="GO:0005737">
    <property type="term" value="C:cytoplasm"/>
    <property type="evidence" value="ECO:0007669"/>
    <property type="project" value="TreeGrafter"/>
</dbReference>
<evidence type="ECO:0000313" key="13">
    <source>
        <dbReference type="Ensembl" id="ENSPKIP00000008618.1"/>
    </source>
</evidence>
<dbReference type="InterPro" id="IPR044452">
    <property type="entry name" value="EIF2AK2_DSRM_1"/>
</dbReference>
<dbReference type="CDD" id="cd19875">
    <property type="entry name" value="DSRM_EIF2AK2-like"/>
    <property type="match status" value="1"/>
</dbReference>
<dbReference type="Pfam" id="PF00035">
    <property type="entry name" value="dsrm"/>
    <property type="match status" value="3"/>
</dbReference>
<keyword evidence="14" id="KW-1185">Reference proteome</keyword>
<evidence type="ECO:0000256" key="7">
    <source>
        <dbReference type="ARBA" id="ARBA00022840"/>
    </source>
</evidence>
<dbReference type="InterPro" id="IPR011009">
    <property type="entry name" value="Kinase-like_dom_sf"/>
</dbReference>
<dbReference type="PANTHER" id="PTHR11042:SF194">
    <property type="entry name" value="DOUBLE-STRANDED RNA ACTIVATED PROTEIN KINASE"/>
    <property type="match status" value="1"/>
</dbReference>
<feature type="region of interest" description="Disordered" evidence="10">
    <location>
        <begin position="609"/>
        <end position="628"/>
    </location>
</feature>
<feature type="compositionally biased region" description="Polar residues" evidence="10">
    <location>
        <begin position="70"/>
        <end position="83"/>
    </location>
</feature>
<dbReference type="Gene3D" id="1.10.510.10">
    <property type="entry name" value="Transferase(Phosphotransferase) domain 1"/>
    <property type="match status" value="1"/>
</dbReference>